<gene>
    <name evidence="1" type="ORF">HGUI_00335</name>
</gene>
<reference evidence="2" key="1">
    <citation type="submission" date="2016-11" db="EMBL/GenBank/DDBJ databases">
        <authorList>
            <person name="Guldener U."/>
        </authorList>
    </citation>
    <scope>NUCLEOTIDE SEQUENCE [LARGE SCALE GENOMIC DNA]</scope>
</reference>
<organism evidence="1 2">
    <name type="scientific">Hanseniaspora guilliermondii</name>
    <dbReference type="NCBI Taxonomy" id="56406"/>
    <lineage>
        <taxon>Eukaryota</taxon>
        <taxon>Fungi</taxon>
        <taxon>Dikarya</taxon>
        <taxon>Ascomycota</taxon>
        <taxon>Saccharomycotina</taxon>
        <taxon>Saccharomycetes</taxon>
        <taxon>Saccharomycodales</taxon>
        <taxon>Saccharomycodaceae</taxon>
        <taxon>Hanseniaspora</taxon>
    </lineage>
</organism>
<name>A0A1L0CTT1_9ASCO</name>
<proteinExistence type="predicted"/>
<dbReference type="AlphaFoldDB" id="A0A1L0CTT1"/>
<sequence length="585" mass="69453">MSFNPISSETLFRVAEEYETKGRDLALNKQLHASATLINQSIVVYTYMVDKHDDPAETNFYLSFDKLMDAYLKLINLLIKYTTNMKLAKKITQRAILKFHESTNEQDDVWYILHMFFYYVIPTKIATANTTEMKQSYSQLDQFLQHSELAPDWKVIFLICQVSFYFKLEDHANMDLSDVFLLLDANIKPFKEQNPDVYTYAQLSKACYYLSRNEFVKMDDVLKANGGEENIEKVIHNEHLLMSFYLFLLYRDIVNGIEASKTISKIHKILTTNKRDFISNSKVFVIKSFKGFIHCECSLLEYSSLKNLLLFFQGISYLDRGSMDLQRDMSEMFFKRIVKNKMTKDTVLLDMVKYYRKWQDEVIFGFEIISDFEEKGQMAFAYAYMELVQMENPQVEDFNNFFQKYEYFINLPQYEDMKMNLKLQLSVLENFNCLNLQPNIEYIDELNGNEDFEDTKTAIKMIYNKKRFERGSNREQNTNVLLQHERFLDCLKKISSKFKKENVSNKNCFLVVIFSILRIDIEDNQNEKFNKYYEIIKGLLINDMKRLFPLKFWVHMIDYTIEMGTKNTESTNKIEELKKLSCTLK</sequence>
<accession>A0A1L0CTT1</accession>
<dbReference type="OrthoDB" id="3972230at2759"/>
<evidence type="ECO:0000313" key="2">
    <source>
        <dbReference type="Proteomes" id="UP000183365"/>
    </source>
</evidence>
<protein>
    <submittedName>
        <fullName evidence="1">Uncharacterized protein</fullName>
    </submittedName>
</protein>
<evidence type="ECO:0000313" key="1">
    <source>
        <dbReference type="EMBL" id="SGZ38135.1"/>
    </source>
</evidence>
<dbReference type="VEuPathDB" id="FungiDB:HGUI_00335"/>
<dbReference type="Proteomes" id="UP000183365">
    <property type="component" value="Unassembled WGS sequence"/>
</dbReference>
<keyword evidence="2" id="KW-1185">Reference proteome</keyword>
<dbReference type="EMBL" id="FQNF01000004">
    <property type="protein sequence ID" value="SGZ38135.1"/>
    <property type="molecule type" value="Genomic_DNA"/>
</dbReference>